<evidence type="ECO:0000256" key="5">
    <source>
        <dbReference type="RuleBase" id="RU000488"/>
    </source>
</evidence>
<dbReference type="GO" id="GO:0006843">
    <property type="term" value="P:mitochondrial citrate transmembrane transport"/>
    <property type="evidence" value="ECO:0007669"/>
    <property type="project" value="TreeGrafter"/>
</dbReference>
<dbReference type="Proteomes" id="UP000037460">
    <property type="component" value="Unassembled WGS sequence"/>
</dbReference>
<dbReference type="GO" id="GO:0016020">
    <property type="term" value="C:membrane"/>
    <property type="evidence" value="ECO:0007669"/>
    <property type="project" value="UniProtKB-SubCell"/>
</dbReference>
<evidence type="ECO:0000313" key="6">
    <source>
        <dbReference type="EMBL" id="KOO21232.1"/>
    </source>
</evidence>
<accession>A0A0M0J4G8</accession>
<dbReference type="EMBL" id="JWZX01003380">
    <property type="protein sequence ID" value="KOO21232.1"/>
    <property type="molecule type" value="Genomic_DNA"/>
</dbReference>
<keyword evidence="7" id="KW-1185">Reference proteome</keyword>
<dbReference type="GO" id="GO:0005371">
    <property type="term" value="F:tricarboxylate secondary active transmembrane transporter activity"/>
    <property type="evidence" value="ECO:0007669"/>
    <property type="project" value="TreeGrafter"/>
</dbReference>
<dbReference type="InterPro" id="IPR053017">
    <property type="entry name" value="Mito_Cit/Oxoglu_Carrier"/>
</dbReference>
<comment type="subcellular location">
    <subcellularLocation>
        <location evidence="1">Membrane</location>
        <topology evidence="1">Multi-pass membrane protein</topology>
    </subcellularLocation>
</comment>
<dbReference type="PANTHER" id="PTHR46982">
    <property type="entry name" value="CITRATE/OXOGLUTARATE CARRIER PROTEIN"/>
    <property type="match status" value="1"/>
</dbReference>
<comment type="caution">
    <text evidence="6">The sequence shown here is derived from an EMBL/GenBank/DDBJ whole genome shotgun (WGS) entry which is preliminary data.</text>
</comment>
<dbReference type="OrthoDB" id="10253709at2759"/>
<keyword evidence="2 4" id="KW-0812">Transmembrane</keyword>
<keyword evidence="3 4" id="KW-0472">Membrane</keyword>
<comment type="similarity">
    <text evidence="5">Belongs to the mitochondrial carrier (TC 2.A.29) family.</text>
</comment>
<dbReference type="SUPFAM" id="SSF103506">
    <property type="entry name" value="Mitochondrial carrier"/>
    <property type="match status" value="1"/>
</dbReference>
<evidence type="ECO:0000313" key="7">
    <source>
        <dbReference type="Proteomes" id="UP000037460"/>
    </source>
</evidence>
<evidence type="ECO:0000256" key="2">
    <source>
        <dbReference type="ARBA" id="ARBA00022692"/>
    </source>
</evidence>
<evidence type="ECO:0000256" key="4">
    <source>
        <dbReference type="PROSITE-ProRule" id="PRU00282"/>
    </source>
</evidence>
<protein>
    <submittedName>
        <fullName evidence="6">Mitochondrial DNA replication protein yhm2</fullName>
    </submittedName>
</protein>
<sequence>MPAAEIAGAPYDKLIIGPVTTLGEMMMGGHWLEMLKVQRQAGTYPSYGAAARHMWQQLGIAGFYKGFFPYGALQGLYKGVPVLFTQDVVKRRLVSSGWDQRYAGVGAGVAAGMVQGAFVAPTQRLKSMIATNPEAGAMSTGLIAQVIKTEGVQTVFKGTSATVVRRGIDWGMRFYGKELFERVLRARKKANGQPEKLSAAESFAAGLFGGLCCSINHPLDVFVANLQKHRVLPLSPGGVAAELMAEARAKGFFAVFYRGVAMRCLHASYHTAWMAGLGGYISEMWHARNKAAVQ</sequence>
<dbReference type="GO" id="GO:0005739">
    <property type="term" value="C:mitochondrion"/>
    <property type="evidence" value="ECO:0007669"/>
    <property type="project" value="TreeGrafter"/>
</dbReference>
<organism evidence="6 7">
    <name type="scientific">Chrysochromulina tobinii</name>
    <dbReference type="NCBI Taxonomy" id="1460289"/>
    <lineage>
        <taxon>Eukaryota</taxon>
        <taxon>Haptista</taxon>
        <taxon>Haptophyta</taxon>
        <taxon>Prymnesiophyceae</taxon>
        <taxon>Prymnesiales</taxon>
        <taxon>Chrysochromulinaceae</taxon>
        <taxon>Chrysochromulina</taxon>
    </lineage>
</organism>
<proteinExistence type="inferred from homology"/>
<evidence type="ECO:0000256" key="3">
    <source>
        <dbReference type="ARBA" id="ARBA00023136"/>
    </source>
</evidence>
<feature type="repeat" description="Solcar" evidence="4">
    <location>
        <begin position="99"/>
        <end position="183"/>
    </location>
</feature>
<dbReference type="GO" id="GO:0015742">
    <property type="term" value="P:alpha-ketoglutarate transport"/>
    <property type="evidence" value="ECO:0007669"/>
    <property type="project" value="TreeGrafter"/>
</dbReference>
<dbReference type="InterPro" id="IPR023395">
    <property type="entry name" value="MCP_dom_sf"/>
</dbReference>
<dbReference type="InterPro" id="IPR018108">
    <property type="entry name" value="MCP_transmembrane"/>
</dbReference>
<name>A0A0M0J4G8_9EUKA</name>
<gene>
    <name evidence="6" type="ORF">Ctob_000800</name>
</gene>
<evidence type="ECO:0000256" key="1">
    <source>
        <dbReference type="ARBA" id="ARBA00004141"/>
    </source>
</evidence>
<dbReference type="Pfam" id="PF00153">
    <property type="entry name" value="Mito_carr"/>
    <property type="match status" value="1"/>
</dbReference>
<dbReference type="PANTHER" id="PTHR46982:SF1">
    <property type="entry name" value="CITRATE_OXOGLUTARATE CARRIER PROTEIN"/>
    <property type="match status" value="1"/>
</dbReference>
<dbReference type="AlphaFoldDB" id="A0A0M0J4G8"/>
<dbReference type="PROSITE" id="PS50920">
    <property type="entry name" value="SOLCAR"/>
    <property type="match status" value="1"/>
</dbReference>
<keyword evidence="5" id="KW-0813">Transport</keyword>
<dbReference type="Gene3D" id="1.50.40.10">
    <property type="entry name" value="Mitochondrial carrier domain"/>
    <property type="match status" value="1"/>
</dbReference>
<reference evidence="7" key="1">
    <citation type="journal article" date="2015" name="PLoS Genet.">
        <title>Genome Sequence and Transcriptome Analyses of Chrysochromulina tobin: Metabolic Tools for Enhanced Algal Fitness in the Prominent Order Prymnesiales (Haptophyceae).</title>
        <authorList>
            <person name="Hovde B.T."/>
            <person name="Deodato C.R."/>
            <person name="Hunsperger H.M."/>
            <person name="Ryken S.A."/>
            <person name="Yost W."/>
            <person name="Jha R.K."/>
            <person name="Patterson J."/>
            <person name="Monnat R.J. Jr."/>
            <person name="Barlow S.B."/>
            <person name="Starkenburg S.R."/>
            <person name="Cattolico R.A."/>
        </authorList>
    </citation>
    <scope>NUCLEOTIDE SEQUENCE</scope>
    <source>
        <strain evidence="7">CCMP291</strain>
    </source>
</reference>